<accession>A0ABT8HWC5</accession>
<evidence type="ECO:0000313" key="2">
    <source>
        <dbReference type="Proteomes" id="UP001172721"/>
    </source>
</evidence>
<dbReference type="RefSeq" id="WP_301166122.1">
    <property type="nucleotide sequence ID" value="NZ_JAUHTR010000005.1"/>
</dbReference>
<dbReference type="InterPro" id="IPR013211">
    <property type="entry name" value="LVIVD"/>
</dbReference>
<sequence>MENTERINCLIRKITPGTLLTINTGEISQTIIFLKQNNSCLIGAGLDGSIVTIQIESIRSITFLPAPSASPPAPPALPSRFLYVSSTDSGTPVLNIYDISNPRNPIKIKEIPTPGAVLRSMSIQGNTLYAIDENNNVLRIYDLSDPLNPQLMGLGDQSFGIFSISGSAVSGNTLYTAPFLWDISNPNSAIFAGLFGGNETLLPTGQIVNGDYLYVSDAENNRIIVYDILSKEHPLFMVSFGSGEVTNPQGMAVFQNVLYVSDNGSPNVHIYDITDPISPEKVGDIPVEAGASFLSTIDSVLYVGGDLLPSIAIYAISDPANPVNIGDIPVSNEGMVIYPSL</sequence>
<proteinExistence type="predicted"/>
<dbReference type="EMBL" id="JAUHTR010000005">
    <property type="protein sequence ID" value="MDN4525082.1"/>
    <property type="molecule type" value="Genomic_DNA"/>
</dbReference>
<reference evidence="1" key="1">
    <citation type="submission" date="2023-07" db="EMBL/GenBank/DDBJ databases">
        <title>Fictibacillus sp. isolated from freshwater pond.</title>
        <authorList>
            <person name="Kirdat K."/>
            <person name="Bhat A."/>
            <person name="Mourya A."/>
            <person name="Yadav A."/>
        </authorList>
    </citation>
    <scope>NUCLEOTIDE SEQUENCE</scope>
    <source>
        <strain evidence="1">NE201</strain>
    </source>
</reference>
<gene>
    <name evidence="1" type="ORF">QYB97_11370</name>
</gene>
<dbReference type="SUPFAM" id="SSF63825">
    <property type="entry name" value="YWTD domain"/>
    <property type="match status" value="1"/>
</dbReference>
<organism evidence="1 2">
    <name type="scientific">Fictibacillus fluitans</name>
    <dbReference type="NCBI Taxonomy" id="3058422"/>
    <lineage>
        <taxon>Bacteria</taxon>
        <taxon>Bacillati</taxon>
        <taxon>Bacillota</taxon>
        <taxon>Bacilli</taxon>
        <taxon>Bacillales</taxon>
        <taxon>Fictibacillaceae</taxon>
        <taxon>Fictibacillus</taxon>
    </lineage>
</organism>
<dbReference type="Proteomes" id="UP001172721">
    <property type="component" value="Unassembled WGS sequence"/>
</dbReference>
<comment type="caution">
    <text evidence="1">The sequence shown here is derived from an EMBL/GenBank/DDBJ whole genome shotgun (WGS) entry which is preliminary data.</text>
</comment>
<name>A0ABT8HWC5_9BACL</name>
<evidence type="ECO:0000313" key="1">
    <source>
        <dbReference type="EMBL" id="MDN4525082.1"/>
    </source>
</evidence>
<dbReference type="Pfam" id="PF08309">
    <property type="entry name" value="LVIVD"/>
    <property type="match status" value="2"/>
</dbReference>
<protein>
    <submittedName>
        <fullName evidence="1">Uncharacterized protein</fullName>
    </submittedName>
</protein>
<dbReference type="Gene3D" id="2.120.10.30">
    <property type="entry name" value="TolB, C-terminal domain"/>
    <property type="match status" value="1"/>
</dbReference>
<keyword evidence="2" id="KW-1185">Reference proteome</keyword>
<dbReference type="InterPro" id="IPR011042">
    <property type="entry name" value="6-blade_b-propeller_TolB-like"/>
</dbReference>